<evidence type="ECO:0000256" key="1">
    <source>
        <dbReference type="SAM" id="Phobius"/>
    </source>
</evidence>
<proteinExistence type="predicted"/>
<dbReference type="KEGG" id="dwd:DSCW_49270"/>
<dbReference type="RefSeq" id="WP_155306243.1">
    <property type="nucleotide sequence ID" value="NZ_AP021875.1"/>
</dbReference>
<feature type="transmembrane region" description="Helical" evidence="1">
    <location>
        <begin position="38"/>
        <end position="56"/>
    </location>
</feature>
<accession>A0A5K7Z9Q9</accession>
<dbReference type="AlphaFoldDB" id="A0A5K7Z9Q9"/>
<dbReference type="OrthoDB" id="7570155at2"/>
<protein>
    <recommendedName>
        <fullName evidence="4">Conjugal transfer protein TraL</fullName>
    </recommendedName>
</protein>
<dbReference type="Proteomes" id="UP000427769">
    <property type="component" value="Chromosome"/>
</dbReference>
<name>A0A5K7Z9Q9_9BACT</name>
<keyword evidence="1" id="KW-1133">Transmembrane helix</keyword>
<reference evidence="2 3" key="1">
    <citation type="submission" date="2019-11" db="EMBL/GenBank/DDBJ databases">
        <title>Comparative genomics of hydrocarbon-degrading Desulfosarcina strains.</title>
        <authorList>
            <person name="Watanabe M."/>
            <person name="Kojima H."/>
            <person name="Fukui M."/>
        </authorList>
    </citation>
    <scope>NUCLEOTIDE SEQUENCE [LARGE SCALE GENOMIC DNA]</scope>
    <source>
        <strain evidence="2 3">PP31</strain>
    </source>
</reference>
<dbReference type="NCBIfam" id="TIGR02762">
    <property type="entry name" value="TraL_TIGR"/>
    <property type="match status" value="1"/>
</dbReference>
<feature type="transmembrane region" description="Helical" evidence="1">
    <location>
        <begin position="12"/>
        <end position="32"/>
    </location>
</feature>
<keyword evidence="1" id="KW-0812">Transmembrane</keyword>
<sequence length="90" mass="11083">MRYRIPRYLNEQVRFVGLQSDEFIIVLLSFYFCAIFRFQWMVLLLNLSMVAAFVWLNRNFPRGFIRHVAYFSGFYKFAHYPEFFANRFVE</sequence>
<gene>
    <name evidence="2" type="ORF">DSCW_49270</name>
</gene>
<keyword evidence="3" id="KW-1185">Reference proteome</keyword>
<dbReference type="EMBL" id="AP021875">
    <property type="protein sequence ID" value="BBO77510.1"/>
    <property type="molecule type" value="Genomic_DNA"/>
</dbReference>
<dbReference type="InterPro" id="IPR009838">
    <property type="entry name" value="T4SS_TraL"/>
</dbReference>
<evidence type="ECO:0008006" key="4">
    <source>
        <dbReference type="Google" id="ProtNLM"/>
    </source>
</evidence>
<evidence type="ECO:0000313" key="2">
    <source>
        <dbReference type="EMBL" id="BBO77510.1"/>
    </source>
</evidence>
<organism evidence="2 3">
    <name type="scientific">Desulfosarcina widdelii</name>
    <dbReference type="NCBI Taxonomy" id="947919"/>
    <lineage>
        <taxon>Bacteria</taxon>
        <taxon>Pseudomonadati</taxon>
        <taxon>Thermodesulfobacteriota</taxon>
        <taxon>Desulfobacteria</taxon>
        <taxon>Desulfobacterales</taxon>
        <taxon>Desulfosarcinaceae</taxon>
        <taxon>Desulfosarcina</taxon>
    </lineage>
</organism>
<dbReference type="GO" id="GO:0019867">
    <property type="term" value="C:outer membrane"/>
    <property type="evidence" value="ECO:0007669"/>
    <property type="project" value="InterPro"/>
</dbReference>
<evidence type="ECO:0000313" key="3">
    <source>
        <dbReference type="Proteomes" id="UP000427769"/>
    </source>
</evidence>
<keyword evidence="1" id="KW-0472">Membrane</keyword>
<dbReference type="Pfam" id="PF07178">
    <property type="entry name" value="TraL"/>
    <property type="match status" value="1"/>
</dbReference>